<dbReference type="GO" id="GO:0046872">
    <property type="term" value="F:metal ion binding"/>
    <property type="evidence" value="ECO:0007669"/>
    <property type="project" value="UniProtKB-KW"/>
</dbReference>
<name>A0A5N5D3D9_9PEZI</name>
<evidence type="ECO:0000256" key="5">
    <source>
        <dbReference type="ARBA" id="ARBA00022964"/>
    </source>
</evidence>
<evidence type="ECO:0008006" key="10">
    <source>
        <dbReference type="Google" id="ProtNLM"/>
    </source>
</evidence>
<accession>A0A5N5D3D9</accession>
<evidence type="ECO:0000256" key="3">
    <source>
        <dbReference type="ARBA" id="ARBA00011738"/>
    </source>
</evidence>
<dbReference type="AlphaFoldDB" id="A0A5N5D3D9"/>
<keyword evidence="4" id="KW-0479">Metal-binding</keyword>
<keyword evidence="6" id="KW-0560">Oxidoreductase</keyword>
<comment type="cofactor">
    <cofactor evidence="1">
        <name>Fe cation</name>
        <dbReference type="ChEBI" id="CHEBI:24875"/>
    </cofactor>
</comment>
<keyword evidence="9" id="KW-1185">Reference proteome</keyword>
<dbReference type="InterPro" id="IPR008775">
    <property type="entry name" value="Phytyl_CoA_dOase-like"/>
</dbReference>
<gene>
    <name evidence="8" type="primary">YJR154W_2</name>
    <name evidence="8" type="ORF">DBV05_g9155</name>
</gene>
<evidence type="ECO:0000313" key="9">
    <source>
        <dbReference type="Proteomes" id="UP000325902"/>
    </source>
</evidence>
<dbReference type="Proteomes" id="UP000325902">
    <property type="component" value="Unassembled WGS sequence"/>
</dbReference>
<comment type="subunit">
    <text evidence="3">Homodimer.</text>
</comment>
<dbReference type="EMBL" id="VCHE01000083">
    <property type="protein sequence ID" value="KAB2572200.1"/>
    <property type="molecule type" value="Genomic_DNA"/>
</dbReference>
<reference evidence="8 9" key="1">
    <citation type="journal article" date="2019" name="Sci. Rep.">
        <title>A multi-omics analysis of the grapevine pathogen Lasiodiplodia theobromae reveals that temperature affects the expression of virulence- and pathogenicity-related genes.</title>
        <authorList>
            <person name="Felix C."/>
            <person name="Meneses R."/>
            <person name="Goncalves M.F.M."/>
            <person name="Tilleman L."/>
            <person name="Duarte A.S."/>
            <person name="Jorrin-Novo J.V."/>
            <person name="Van de Peer Y."/>
            <person name="Deforce D."/>
            <person name="Van Nieuwerburgh F."/>
            <person name="Esteves A.C."/>
            <person name="Alves A."/>
        </authorList>
    </citation>
    <scope>NUCLEOTIDE SEQUENCE [LARGE SCALE GENOMIC DNA]</scope>
    <source>
        <strain evidence="8 9">LA-SOL3</strain>
    </source>
</reference>
<dbReference type="PANTHER" id="PTHR20883">
    <property type="entry name" value="PHYTANOYL-COA DIOXYGENASE DOMAIN CONTAINING 1"/>
    <property type="match status" value="1"/>
</dbReference>
<dbReference type="Pfam" id="PF05721">
    <property type="entry name" value="PhyH"/>
    <property type="match status" value="1"/>
</dbReference>
<keyword evidence="5" id="KW-0223">Dioxygenase</keyword>
<dbReference type="GO" id="GO:0051213">
    <property type="term" value="F:dioxygenase activity"/>
    <property type="evidence" value="ECO:0007669"/>
    <property type="project" value="UniProtKB-KW"/>
</dbReference>
<dbReference type="Gene3D" id="2.60.120.620">
    <property type="entry name" value="q2cbj1_9rhob like domain"/>
    <property type="match status" value="1"/>
</dbReference>
<evidence type="ECO:0000256" key="6">
    <source>
        <dbReference type="ARBA" id="ARBA00023002"/>
    </source>
</evidence>
<evidence type="ECO:0000256" key="2">
    <source>
        <dbReference type="ARBA" id="ARBA00005830"/>
    </source>
</evidence>
<comment type="similarity">
    <text evidence="2">Belongs to the PhyH family.</text>
</comment>
<evidence type="ECO:0000256" key="7">
    <source>
        <dbReference type="ARBA" id="ARBA00023004"/>
    </source>
</evidence>
<dbReference type="OrthoDB" id="445007at2759"/>
<sequence length="306" mass="34493">MPSLETTDLIVDEFDASSVTKDEVVQSLIRNGGCIIRGVLSKEDVASIEKQVRPYIEADRAWDGGFFPPETRRVMGLAGKAPQFIELIPGNPLYRSVCDEFLTSRFECWFGSQKEVSVSEPQLNNTIVFSINPGARAQELHRDDMIHHNFQPAITSDQYKMGRDTGIGFFVAGKRTTKENGATRFVPRSHLQATDTPPNEADAVYAELEPGDGFIMLSSCYHGGSANMTENEERLVYSCFMTKGFLRQEENQYLANPIEKMKKYPADLQKMMGFSISKPFLGWVDLQDPRKQLLDDHETLEGQDLF</sequence>
<comment type="caution">
    <text evidence="8">The sequence shown here is derived from an EMBL/GenBank/DDBJ whole genome shotgun (WGS) entry which is preliminary data.</text>
</comment>
<evidence type="ECO:0000313" key="8">
    <source>
        <dbReference type="EMBL" id="KAB2572200.1"/>
    </source>
</evidence>
<keyword evidence="7" id="KW-0408">Iron</keyword>
<dbReference type="SUPFAM" id="SSF51197">
    <property type="entry name" value="Clavaminate synthase-like"/>
    <property type="match status" value="1"/>
</dbReference>
<evidence type="ECO:0000256" key="1">
    <source>
        <dbReference type="ARBA" id="ARBA00001962"/>
    </source>
</evidence>
<organism evidence="8 9">
    <name type="scientific">Lasiodiplodia theobromae</name>
    <dbReference type="NCBI Taxonomy" id="45133"/>
    <lineage>
        <taxon>Eukaryota</taxon>
        <taxon>Fungi</taxon>
        <taxon>Dikarya</taxon>
        <taxon>Ascomycota</taxon>
        <taxon>Pezizomycotina</taxon>
        <taxon>Dothideomycetes</taxon>
        <taxon>Dothideomycetes incertae sedis</taxon>
        <taxon>Botryosphaeriales</taxon>
        <taxon>Botryosphaeriaceae</taxon>
        <taxon>Lasiodiplodia</taxon>
    </lineage>
</organism>
<proteinExistence type="inferred from homology"/>
<dbReference type="PANTHER" id="PTHR20883:SF45">
    <property type="entry name" value="PHYTANOYL-COA DIOXYGENASE FAMILY PROTEIN"/>
    <property type="match status" value="1"/>
</dbReference>
<evidence type="ECO:0000256" key="4">
    <source>
        <dbReference type="ARBA" id="ARBA00022723"/>
    </source>
</evidence>
<protein>
    <recommendedName>
        <fullName evidence="10">Dioxygenase swnH1</fullName>
    </recommendedName>
</protein>